<organism evidence="1 2">
    <name type="scientific">Rhizobium lusitanum</name>
    <dbReference type="NCBI Taxonomy" id="293958"/>
    <lineage>
        <taxon>Bacteria</taxon>
        <taxon>Pseudomonadati</taxon>
        <taxon>Pseudomonadota</taxon>
        <taxon>Alphaproteobacteria</taxon>
        <taxon>Hyphomicrobiales</taxon>
        <taxon>Rhizobiaceae</taxon>
        <taxon>Rhizobium/Agrobacterium group</taxon>
        <taxon>Rhizobium</taxon>
    </lineage>
</organism>
<dbReference type="SUPFAM" id="SSF102588">
    <property type="entry name" value="LmbE-like"/>
    <property type="match status" value="1"/>
</dbReference>
<dbReference type="Gene3D" id="3.40.50.10320">
    <property type="entry name" value="LmbE-like"/>
    <property type="match status" value="1"/>
</dbReference>
<evidence type="ECO:0000313" key="1">
    <source>
        <dbReference type="EMBL" id="NEI71652.1"/>
    </source>
</evidence>
<dbReference type="Proteomes" id="UP000483035">
    <property type="component" value="Unassembled WGS sequence"/>
</dbReference>
<comment type="caution">
    <text evidence="1">The sequence shown here is derived from an EMBL/GenBank/DDBJ whole genome shotgun (WGS) entry which is preliminary data.</text>
</comment>
<reference evidence="1 2" key="1">
    <citation type="submission" date="2019-12" db="EMBL/GenBank/DDBJ databases">
        <title>Rhizobium genotypes associated with high levels of biological nitrogen fixation by grain legumes in a temperate-maritime cropping system.</title>
        <authorList>
            <person name="Maluk M."/>
            <person name="Francesc Ferrando Molina F."/>
            <person name="Lopez Del Egido L."/>
            <person name="Lafos M."/>
            <person name="Langarica-Fuentes A."/>
            <person name="Gebre Yohannes G."/>
            <person name="Young M.W."/>
            <person name="Martin P."/>
            <person name="Gantlett R."/>
            <person name="Kenicer G."/>
            <person name="Hawes C."/>
            <person name="Begg G.S."/>
            <person name="Quilliam R.S."/>
            <person name="Squire G.R."/>
            <person name="Poole P.S."/>
            <person name="Young P.W."/>
            <person name="Iannetta P.M."/>
            <person name="James E.K."/>
        </authorList>
    </citation>
    <scope>NUCLEOTIDE SEQUENCE [LARGE SCALE GENOMIC DNA]</scope>
    <source>
        <strain evidence="1 2">JHI1118</strain>
    </source>
</reference>
<dbReference type="EMBL" id="WUEY01000008">
    <property type="protein sequence ID" value="NEI71652.1"/>
    <property type="molecule type" value="Genomic_DNA"/>
</dbReference>
<protein>
    <recommendedName>
        <fullName evidence="3">PIG-L family deacetylase</fullName>
    </recommendedName>
</protein>
<sequence length="270" mass="30562">MLDKVTKDDRVLILSPHLDDAVLSAGGFMDRAVKSGIYVVAATIFTADMDVEGEPSPLVRELHEWWGLGDNPYEVRRKEDIASIAYLGAEYIHGGMSDSIYRRDSNGMPLYATREAVFSPPSDRDPAWNPLKDLLSQWLDAVRPTIVLSPMAVGRHLDHVVTTETFRTCCGRRDVDIYLYEDIPYSAGFFPPNYPDNVPAAIKRTNWKIKGHVDLDVDFDRKFGAIMKYGSQIAEIFPGRDAEKELREYMRAVSGRGFKERFWHVDAGLD</sequence>
<dbReference type="AlphaFoldDB" id="A0A6L9UBI9"/>
<dbReference type="RefSeq" id="WP_163988210.1">
    <property type="nucleotide sequence ID" value="NZ_WUEY01000008.1"/>
</dbReference>
<dbReference type="InterPro" id="IPR024078">
    <property type="entry name" value="LmbE-like_dom_sf"/>
</dbReference>
<evidence type="ECO:0008006" key="3">
    <source>
        <dbReference type="Google" id="ProtNLM"/>
    </source>
</evidence>
<dbReference type="InterPro" id="IPR003737">
    <property type="entry name" value="GlcNAc_PI_deacetylase-related"/>
</dbReference>
<dbReference type="Pfam" id="PF02585">
    <property type="entry name" value="PIG-L"/>
    <property type="match status" value="1"/>
</dbReference>
<proteinExistence type="predicted"/>
<name>A0A6L9UBI9_9HYPH</name>
<evidence type="ECO:0000313" key="2">
    <source>
        <dbReference type="Proteomes" id="UP000483035"/>
    </source>
</evidence>
<accession>A0A6L9UBI9</accession>
<gene>
    <name evidence="1" type="ORF">GR212_18885</name>
</gene>